<reference evidence="2 3" key="1">
    <citation type="submission" date="2020-08" db="EMBL/GenBank/DDBJ databases">
        <title>Genomic Encyclopedia of Type Strains, Phase IV (KMG-IV): sequencing the most valuable type-strain genomes for metagenomic binning, comparative biology and taxonomic classification.</title>
        <authorList>
            <person name="Goeker M."/>
        </authorList>
    </citation>
    <scope>NUCLEOTIDE SEQUENCE [LARGE SCALE GENOMIC DNA]</scope>
    <source>
        <strain evidence="2 3">DSM 12252</strain>
    </source>
</reference>
<keyword evidence="1" id="KW-0732">Signal</keyword>
<evidence type="ECO:0000313" key="2">
    <source>
        <dbReference type="EMBL" id="MBB5034915.1"/>
    </source>
</evidence>
<accession>A0A7W7YEW1</accession>
<sequence length="264" mass="27703">MRWMLCLLLCGQTAFAGLTLTLNPVAQPVSAGAEALFSGTLTNTSATDRVFLNDLTAAFTADPQSDTALSSNAFFANVPGILLPGETYSGPLFRISLSSTSPAANYTGSITLLGGTDITASGSLATAAITALATPVDQWRYQTFGDSAGSAPAADSADWDNDGTPNLMEYALALDALVPDTQLLPAPVLLSDHLTLSYVPYATDVSYTIESSTDLLQWSTSDVEAITLSNPQPPALLTFRQKSTLSQLGRGFMRLKVTRVNPGP</sequence>
<organism evidence="2 3">
    <name type="scientific">Prosthecobacter vanneervenii</name>
    <dbReference type="NCBI Taxonomy" id="48466"/>
    <lineage>
        <taxon>Bacteria</taxon>
        <taxon>Pseudomonadati</taxon>
        <taxon>Verrucomicrobiota</taxon>
        <taxon>Verrucomicrobiia</taxon>
        <taxon>Verrucomicrobiales</taxon>
        <taxon>Verrucomicrobiaceae</taxon>
        <taxon>Prosthecobacter</taxon>
    </lineage>
</organism>
<dbReference type="AlphaFoldDB" id="A0A7W7YEW1"/>
<dbReference type="EMBL" id="JACHIG010000012">
    <property type="protein sequence ID" value="MBB5034915.1"/>
    <property type="molecule type" value="Genomic_DNA"/>
</dbReference>
<name>A0A7W7YEW1_9BACT</name>
<dbReference type="RefSeq" id="WP_184343179.1">
    <property type="nucleotide sequence ID" value="NZ_JACHIG010000012.1"/>
</dbReference>
<comment type="caution">
    <text evidence="2">The sequence shown here is derived from an EMBL/GenBank/DDBJ whole genome shotgun (WGS) entry which is preliminary data.</text>
</comment>
<evidence type="ECO:0000313" key="3">
    <source>
        <dbReference type="Proteomes" id="UP000590740"/>
    </source>
</evidence>
<proteinExistence type="predicted"/>
<keyword evidence="3" id="KW-1185">Reference proteome</keyword>
<dbReference type="Proteomes" id="UP000590740">
    <property type="component" value="Unassembled WGS sequence"/>
</dbReference>
<protein>
    <submittedName>
        <fullName evidence="2">Uncharacterized protein</fullName>
    </submittedName>
</protein>
<feature type="chain" id="PRO_5030971735" evidence="1">
    <location>
        <begin position="17"/>
        <end position="264"/>
    </location>
</feature>
<gene>
    <name evidence="2" type="ORF">HNQ65_004523</name>
</gene>
<evidence type="ECO:0000256" key="1">
    <source>
        <dbReference type="SAM" id="SignalP"/>
    </source>
</evidence>
<feature type="signal peptide" evidence="1">
    <location>
        <begin position="1"/>
        <end position="16"/>
    </location>
</feature>